<reference evidence="3" key="1">
    <citation type="submission" date="2016-10" db="EMBL/GenBank/DDBJ databases">
        <authorList>
            <person name="Varghese N."/>
            <person name="Submissions S."/>
        </authorList>
    </citation>
    <scope>NUCLEOTIDE SEQUENCE [LARGE SCALE GENOMIC DNA]</scope>
    <source>
        <strain evidence="3">KPR-1</strain>
    </source>
</reference>
<dbReference type="RefSeq" id="WP_092564839.1">
    <property type="nucleotide sequence ID" value="NZ_FNQV01000010.1"/>
</dbReference>
<dbReference type="Gene3D" id="3.90.550.10">
    <property type="entry name" value="Spore Coat Polysaccharide Biosynthesis Protein SpsA, Chain A"/>
    <property type="match status" value="1"/>
</dbReference>
<dbReference type="InterPro" id="IPR001173">
    <property type="entry name" value="Glyco_trans_2-like"/>
</dbReference>
<dbReference type="SUPFAM" id="SSF53448">
    <property type="entry name" value="Nucleotide-diphospho-sugar transferases"/>
    <property type="match status" value="1"/>
</dbReference>
<dbReference type="PANTHER" id="PTHR43685:SF2">
    <property type="entry name" value="GLYCOSYLTRANSFERASE 2-LIKE DOMAIN-CONTAINING PROTEIN"/>
    <property type="match status" value="1"/>
</dbReference>
<dbReference type="OrthoDB" id="9811884at2"/>
<feature type="domain" description="Glycosyltransferase 2-like" evidence="1">
    <location>
        <begin position="8"/>
        <end position="135"/>
    </location>
</feature>
<keyword evidence="2" id="KW-0808">Transferase</keyword>
<evidence type="ECO:0000259" key="1">
    <source>
        <dbReference type="Pfam" id="PF00535"/>
    </source>
</evidence>
<organism evidence="2 3">
    <name type="scientific">Bowdeniella nasicola</name>
    <dbReference type="NCBI Taxonomy" id="208480"/>
    <lineage>
        <taxon>Bacteria</taxon>
        <taxon>Bacillati</taxon>
        <taxon>Actinomycetota</taxon>
        <taxon>Actinomycetes</taxon>
        <taxon>Actinomycetales</taxon>
        <taxon>Actinomycetaceae</taxon>
        <taxon>Bowdeniella</taxon>
    </lineage>
</organism>
<dbReference type="PANTHER" id="PTHR43685">
    <property type="entry name" value="GLYCOSYLTRANSFERASE"/>
    <property type="match status" value="1"/>
</dbReference>
<gene>
    <name evidence="2" type="ORF">SAMN02910418_01671</name>
</gene>
<protein>
    <submittedName>
        <fullName evidence="2">Glycosyltransferase, GT2 family</fullName>
    </submittedName>
</protein>
<proteinExistence type="predicted"/>
<evidence type="ECO:0000313" key="2">
    <source>
        <dbReference type="EMBL" id="SEA47933.1"/>
    </source>
</evidence>
<accession>A0A1H4BIE5</accession>
<dbReference type="CDD" id="cd00761">
    <property type="entry name" value="Glyco_tranf_GTA_type"/>
    <property type="match status" value="1"/>
</dbReference>
<dbReference type="Pfam" id="PF00535">
    <property type="entry name" value="Glycos_transf_2"/>
    <property type="match status" value="1"/>
</dbReference>
<dbReference type="AlphaFoldDB" id="A0A1H4BIE5"/>
<evidence type="ECO:0000313" key="3">
    <source>
        <dbReference type="Proteomes" id="UP000199288"/>
    </source>
</evidence>
<keyword evidence="3" id="KW-1185">Reference proteome</keyword>
<dbReference type="InterPro" id="IPR029044">
    <property type="entry name" value="Nucleotide-diphossugar_trans"/>
</dbReference>
<dbReference type="GO" id="GO:0016740">
    <property type="term" value="F:transferase activity"/>
    <property type="evidence" value="ECO:0007669"/>
    <property type="project" value="UniProtKB-KW"/>
</dbReference>
<dbReference type="InterPro" id="IPR050834">
    <property type="entry name" value="Glycosyltransf_2"/>
</dbReference>
<dbReference type="EMBL" id="FNQV01000010">
    <property type="protein sequence ID" value="SEA47933.1"/>
    <property type="molecule type" value="Genomic_DNA"/>
</dbReference>
<dbReference type="Proteomes" id="UP000199288">
    <property type="component" value="Unassembled WGS sequence"/>
</dbReference>
<sequence>MSENTAVSIVIPTYNGAATIATQLGRLIPQLLDGDEIIVANNRSTDDTVHVVEELAKKDPRIRTVPAVARQGINHARNTGIKHSRNQLILFCDDDDAVADTWVADMRDALCEWPVVGASRRYLASGVGIETSSETAQIFGFFYAPGNTLGAKRWVFEAIGGFDESFFRGHDEAELCIRAQLAGIPLGNAATWVDYVQRPDAHSSLLQYFHYGRTSIQLWCRYRNSIAPGFVSFRHSLLAALASLPTALISWTNMGSKATARSVGWRLGVAWGHLRYRIMGRPPKPLIARIDPLRTS</sequence>
<name>A0A1H4BIE5_9ACTO</name>